<comment type="caution">
    <text evidence="6">The sequence shown here is derived from an EMBL/GenBank/DDBJ whole genome shotgun (WGS) entry which is preliminary data.</text>
</comment>
<dbReference type="OrthoDB" id="144258at2759"/>
<comment type="similarity">
    <text evidence="2 5">Belongs to the RxLR effector family.</text>
</comment>
<protein>
    <recommendedName>
        <fullName evidence="5">RxLR effector protein</fullName>
    </recommendedName>
</protein>
<keyword evidence="4 5" id="KW-0732">Signal</keyword>
<feature type="non-terminal residue" evidence="6">
    <location>
        <position position="111"/>
    </location>
</feature>
<dbReference type="Proteomes" id="UP000237271">
    <property type="component" value="Unassembled WGS sequence"/>
</dbReference>
<feature type="chain" id="PRO_5044963653" description="RxLR effector protein" evidence="5">
    <location>
        <begin position="24"/>
        <end position="111"/>
    </location>
</feature>
<comment type="subcellular location">
    <subcellularLocation>
        <location evidence="1 5">Secreted</location>
    </subcellularLocation>
</comment>
<dbReference type="InterPro" id="IPR031825">
    <property type="entry name" value="RXLR"/>
</dbReference>
<feature type="signal peptide" evidence="5">
    <location>
        <begin position="1"/>
        <end position="23"/>
    </location>
</feature>
<evidence type="ECO:0000313" key="6">
    <source>
        <dbReference type="EMBL" id="POM65120.1"/>
    </source>
</evidence>
<dbReference type="Pfam" id="PF16810">
    <property type="entry name" value="RXLR"/>
    <property type="match status" value="1"/>
</dbReference>
<sequence length="111" mass="12353">MRLYSVVLLVAAVLLVNDEQVTSFELTTADYSSVIIRSLADHQNGVAPKRLLRRYDEDIEERAIAGGTISGLTTKLKGSVSNLTKKFVDMNKYEAQMVTKFNLGRVEDTLT</sequence>
<evidence type="ECO:0000256" key="3">
    <source>
        <dbReference type="ARBA" id="ARBA00022525"/>
    </source>
</evidence>
<gene>
    <name evidence="6" type="ORF">PHPALM_19220</name>
</gene>
<dbReference type="EMBL" id="NCKW01010565">
    <property type="protein sequence ID" value="POM65120.1"/>
    <property type="molecule type" value="Genomic_DNA"/>
</dbReference>
<evidence type="ECO:0000256" key="1">
    <source>
        <dbReference type="ARBA" id="ARBA00004613"/>
    </source>
</evidence>
<comment type="domain">
    <text evidence="5">The RxLR-dEER motif acts to carry the protein into the host cell cytoplasm through binding to cell surface phosphatidylinositol-3-phosphate.</text>
</comment>
<organism evidence="6 7">
    <name type="scientific">Phytophthora palmivora</name>
    <dbReference type="NCBI Taxonomy" id="4796"/>
    <lineage>
        <taxon>Eukaryota</taxon>
        <taxon>Sar</taxon>
        <taxon>Stramenopiles</taxon>
        <taxon>Oomycota</taxon>
        <taxon>Peronosporomycetes</taxon>
        <taxon>Peronosporales</taxon>
        <taxon>Peronosporaceae</taxon>
        <taxon>Phytophthora</taxon>
    </lineage>
</organism>
<dbReference type="AlphaFoldDB" id="A0A2P4XHU7"/>
<comment type="function">
    <text evidence="5">Effector that suppresses plant defense responses during pathogen infection.</text>
</comment>
<evidence type="ECO:0000256" key="4">
    <source>
        <dbReference type="ARBA" id="ARBA00022729"/>
    </source>
</evidence>
<evidence type="ECO:0000256" key="5">
    <source>
        <dbReference type="RuleBase" id="RU367124"/>
    </source>
</evidence>
<evidence type="ECO:0000256" key="2">
    <source>
        <dbReference type="ARBA" id="ARBA00010400"/>
    </source>
</evidence>
<evidence type="ECO:0000313" key="7">
    <source>
        <dbReference type="Proteomes" id="UP000237271"/>
    </source>
</evidence>
<proteinExistence type="inferred from homology"/>
<keyword evidence="3 5" id="KW-0964">Secreted</keyword>
<accession>A0A2P4XHU7</accession>
<reference evidence="6 7" key="1">
    <citation type="journal article" date="2017" name="Genome Biol. Evol.">
        <title>Phytophthora megakarya and P. palmivora, closely related causal agents of cacao black pod rot, underwent increases in genome sizes and gene numbers by different mechanisms.</title>
        <authorList>
            <person name="Ali S.S."/>
            <person name="Shao J."/>
            <person name="Lary D.J."/>
            <person name="Kronmiller B."/>
            <person name="Shen D."/>
            <person name="Strem M.D."/>
            <person name="Amoako-Attah I."/>
            <person name="Akrofi A.Y."/>
            <person name="Begoude B.A."/>
            <person name="Ten Hoopen G.M."/>
            <person name="Coulibaly K."/>
            <person name="Kebe B.I."/>
            <person name="Melnick R.L."/>
            <person name="Guiltinan M.J."/>
            <person name="Tyler B.M."/>
            <person name="Meinhardt L.W."/>
            <person name="Bailey B.A."/>
        </authorList>
    </citation>
    <scope>NUCLEOTIDE SEQUENCE [LARGE SCALE GENOMIC DNA]</scope>
    <source>
        <strain evidence="7">sbr112.9</strain>
    </source>
</reference>
<keyword evidence="7" id="KW-1185">Reference proteome</keyword>
<name>A0A2P4XHU7_9STRA</name>